<accession>A0ABR0DY29</accession>
<evidence type="ECO:0000259" key="1">
    <source>
        <dbReference type="SMART" id="SM00256"/>
    </source>
</evidence>
<evidence type="ECO:0000313" key="3">
    <source>
        <dbReference type="Proteomes" id="UP001305779"/>
    </source>
</evidence>
<evidence type="ECO:0000313" key="2">
    <source>
        <dbReference type="EMBL" id="KAK4494045.1"/>
    </source>
</evidence>
<feature type="domain" description="F-box" evidence="1">
    <location>
        <begin position="19"/>
        <end position="58"/>
    </location>
</feature>
<protein>
    <recommendedName>
        <fullName evidence="1">F-box domain-containing protein</fullName>
    </recommendedName>
</protein>
<dbReference type="Proteomes" id="UP001305779">
    <property type="component" value="Unassembled WGS sequence"/>
</dbReference>
<organism evidence="2 3">
    <name type="scientific">Zasmidium cellare</name>
    <name type="common">Wine cellar mold</name>
    <name type="synonym">Racodium cellare</name>
    <dbReference type="NCBI Taxonomy" id="395010"/>
    <lineage>
        <taxon>Eukaryota</taxon>
        <taxon>Fungi</taxon>
        <taxon>Dikarya</taxon>
        <taxon>Ascomycota</taxon>
        <taxon>Pezizomycotina</taxon>
        <taxon>Dothideomycetes</taxon>
        <taxon>Dothideomycetidae</taxon>
        <taxon>Mycosphaerellales</taxon>
        <taxon>Mycosphaerellaceae</taxon>
        <taxon>Zasmidium</taxon>
    </lineage>
</organism>
<comment type="caution">
    <text evidence="2">The sequence shown here is derived from an EMBL/GenBank/DDBJ whole genome shotgun (WGS) entry which is preliminary data.</text>
</comment>
<sequence length="218" mass="25192">MAKKPTKAIKTAARKVFSLPELVENIANHLPNEDLFVVQRVSSTFHTIVTEIEKLQESMYRTTLGQKHARHCHSDRLGTTKCACFTLKSPALKKAMEPLLLRYLKTSEWGDVVITGEFTPTPYFCRSNAGESWRQIKLDHGDSPLTVRGERDAPFELWLPARVTLGEVYDQFLEVRWKRIQERFGTSRKDDGIVQVGEKGEYEYDAYYDYEESFTYRG</sequence>
<gene>
    <name evidence="2" type="ORF">PRZ48_015232</name>
</gene>
<name>A0ABR0DY29_ZASCE</name>
<dbReference type="SMART" id="SM00256">
    <property type="entry name" value="FBOX"/>
    <property type="match status" value="1"/>
</dbReference>
<reference evidence="2 3" key="1">
    <citation type="journal article" date="2023" name="G3 (Bethesda)">
        <title>A chromosome-level genome assembly of Zasmidium syzygii isolated from banana leaves.</title>
        <authorList>
            <person name="van Westerhoven A.C."/>
            <person name="Mehrabi R."/>
            <person name="Talebi R."/>
            <person name="Steentjes M.B.F."/>
            <person name="Corcolon B."/>
            <person name="Chong P.A."/>
            <person name="Kema G.H.J."/>
            <person name="Seidl M.F."/>
        </authorList>
    </citation>
    <scope>NUCLEOTIDE SEQUENCE [LARGE SCALE GENOMIC DNA]</scope>
    <source>
        <strain evidence="2 3">P124</strain>
    </source>
</reference>
<dbReference type="InterPro" id="IPR001810">
    <property type="entry name" value="F-box_dom"/>
</dbReference>
<dbReference type="EMBL" id="JAXOVC010000015">
    <property type="protein sequence ID" value="KAK4494045.1"/>
    <property type="molecule type" value="Genomic_DNA"/>
</dbReference>
<dbReference type="Pfam" id="PF00646">
    <property type="entry name" value="F-box"/>
    <property type="match status" value="1"/>
</dbReference>
<proteinExistence type="predicted"/>
<keyword evidence="3" id="KW-1185">Reference proteome</keyword>